<feature type="region of interest" description="Disordered" evidence="1">
    <location>
        <begin position="20"/>
        <end position="62"/>
    </location>
</feature>
<dbReference type="Proteomes" id="UP000032668">
    <property type="component" value="Unassembled WGS sequence"/>
</dbReference>
<reference evidence="2 3" key="1">
    <citation type="submission" date="2012-11" db="EMBL/GenBank/DDBJ databases">
        <title>Whole genome sequence of Acidocella aminolytica 101 = DSM 11237.</title>
        <authorList>
            <person name="Azuma Y."/>
            <person name="Higashiura N."/>
            <person name="Hirakawa H."/>
            <person name="Matsushita K."/>
        </authorList>
    </citation>
    <scope>NUCLEOTIDE SEQUENCE [LARGE SCALE GENOMIC DNA]</scope>
    <source>
        <strain evidence="3">101 / DSM 11237</strain>
    </source>
</reference>
<comment type="caution">
    <text evidence="2">The sequence shown here is derived from an EMBL/GenBank/DDBJ whole genome shotgun (WGS) entry which is preliminary data.</text>
</comment>
<proteinExistence type="predicted"/>
<sequence length="80" mass="8875">MIGFFIGCDKYHIIGAAKRRAAAGRKRRRRRGGLWSKLWHRSADGPPGKTNSPQTRTEATEHSAAANAALRCVFVVSFLH</sequence>
<evidence type="ECO:0000313" key="3">
    <source>
        <dbReference type="Proteomes" id="UP000032668"/>
    </source>
</evidence>
<protein>
    <submittedName>
        <fullName evidence="2">Uncharacterized protein</fullName>
    </submittedName>
</protein>
<keyword evidence="3" id="KW-1185">Reference proteome</keyword>
<feature type="compositionally biased region" description="Basic residues" evidence="1">
    <location>
        <begin position="20"/>
        <end position="32"/>
    </location>
</feature>
<name>A0A0D6PEC3_9PROT</name>
<dbReference type="EMBL" id="BANC01000023">
    <property type="protein sequence ID" value="GAN79563.1"/>
    <property type="molecule type" value="Genomic_DNA"/>
</dbReference>
<gene>
    <name evidence="2" type="ORF">Aam_023_014</name>
</gene>
<evidence type="ECO:0000313" key="2">
    <source>
        <dbReference type="EMBL" id="GAN79563.1"/>
    </source>
</evidence>
<organism evidence="2 3">
    <name type="scientific">Acidocella aminolytica 101 = DSM 11237</name>
    <dbReference type="NCBI Taxonomy" id="1120923"/>
    <lineage>
        <taxon>Bacteria</taxon>
        <taxon>Pseudomonadati</taxon>
        <taxon>Pseudomonadota</taxon>
        <taxon>Alphaproteobacteria</taxon>
        <taxon>Acetobacterales</taxon>
        <taxon>Acidocellaceae</taxon>
        <taxon>Acidocella</taxon>
    </lineage>
</organism>
<accession>A0A0D6PEC3</accession>
<evidence type="ECO:0000256" key="1">
    <source>
        <dbReference type="SAM" id="MobiDB-lite"/>
    </source>
</evidence>
<dbReference type="AlphaFoldDB" id="A0A0D6PEC3"/>